<evidence type="ECO:0000313" key="2">
    <source>
        <dbReference type="EMBL" id="CAH8306809.1"/>
    </source>
</evidence>
<proteinExistence type="predicted"/>
<dbReference type="Proteomes" id="UP001642260">
    <property type="component" value="Unassembled WGS sequence"/>
</dbReference>
<accession>A0ABC8IZF8</accession>
<reference evidence="2 3" key="1">
    <citation type="submission" date="2022-03" db="EMBL/GenBank/DDBJ databases">
        <authorList>
            <person name="Macdonald S."/>
            <person name="Ahmed S."/>
            <person name="Newling K."/>
        </authorList>
    </citation>
    <scope>NUCLEOTIDE SEQUENCE [LARGE SCALE GENOMIC DNA]</scope>
</reference>
<organism evidence="2 3">
    <name type="scientific">Eruca vesicaria subsp. sativa</name>
    <name type="common">Garden rocket</name>
    <name type="synonym">Eruca sativa</name>
    <dbReference type="NCBI Taxonomy" id="29727"/>
    <lineage>
        <taxon>Eukaryota</taxon>
        <taxon>Viridiplantae</taxon>
        <taxon>Streptophyta</taxon>
        <taxon>Embryophyta</taxon>
        <taxon>Tracheophyta</taxon>
        <taxon>Spermatophyta</taxon>
        <taxon>Magnoliopsida</taxon>
        <taxon>eudicotyledons</taxon>
        <taxon>Gunneridae</taxon>
        <taxon>Pentapetalae</taxon>
        <taxon>rosids</taxon>
        <taxon>malvids</taxon>
        <taxon>Brassicales</taxon>
        <taxon>Brassicaceae</taxon>
        <taxon>Brassiceae</taxon>
        <taxon>Eruca</taxon>
    </lineage>
</organism>
<protein>
    <submittedName>
        <fullName evidence="2">Uncharacterized protein</fullName>
    </submittedName>
</protein>
<sequence length="71" mass="7570">MDEPSASESTPLLAGSSLVHIDPPPVGSSSLLHTSLSFSQQSFRESEGSSSHFASARLKNVRPKIRADTMD</sequence>
<evidence type="ECO:0000256" key="1">
    <source>
        <dbReference type="SAM" id="MobiDB-lite"/>
    </source>
</evidence>
<comment type="caution">
    <text evidence="2">The sequence shown here is derived from an EMBL/GenBank/DDBJ whole genome shotgun (WGS) entry which is preliminary data.</text>
</comment>
<keyword evidence="3" id="KW-1185">Reference proteome</keyword>
<dbReference type="AlphaFoldDB" id="A0ABC8IZF8"/>
<feature type="compositionally biased region" description="Polar residues" evidence="1">
    <location>
        <begin position="1"/>
        <end position="10"/>
    </location>
</feature>
<feature type="region of interest" description="Disordered" evidence="1">
    <location>
        <begin position="40"/>
        <end position="71"/>
    </location>
</feature>
<name>A0ABC8IZF8_ERUVS</name>
<dbReference type="EMBL" id="CAKOAT010066266">
    <property type="protein sequence ID" value="CAH8306809.1"/>
    <property type="molecule type" value="Genomic_DNA"/>
</dbReference>
<evidence type="ECO:0000313" key="3">
    <source>
        <dbReference type="Proteomes" id="UP001642260"/>
    </source>
</evidence>
<gene>
    <name evidence="2" type="ORF">ERUC_LOCUS4756</name>
</gene>
<feature type="region of interest" description="Disordered" evidence="1">
    <location>
        <begin position="1"/>
        <end position="26"/>
    </location>
</feature>